<feature type="region of interest" description="Disordered" evidence="1">
    <location>
        <begin position="112"/>
        <end position="232"/>
    </location>
</feature>
<feature type="compositionally biased region" description="Basic and acidic residues" evidence="1">
    <location>
        <begin position="486"/>
        <end position="497"/>
    </location>
</feature>
<name>A0A8K0UET9_9AGAR</name>
<accession>A0A8K0UET9</accession>
<feature type="compositionally biased region" description="Basic residues" evidence="1">
    <location>
        <begin position="170"/>
        <end position="180"/>
    </location>
</feature>
<proteinExistence type="predicted"/>
<evidence type="ECO:0000313" key="2">
    <source>
        <dbReference type="EMBL" id="KAH8079449.1"/>
    </source>
</evidence>
<evidence type="ECO:0000313" key="3">
    <source>
        <dbReference type="Proteomes" id="UP000813824"/>
    </source>
</evidence>
<dbReference type="AlphaFoldDB" id="A0A8K0UET9"/>
<organism evidence="2 3">
    <name type="scientific">Cristinia sonorae</name>
    <dbReference type="NCBI Taxonomy" id="1940300"/>
    <lineage>
        <taxon>Eukaryota</taxon>
        <taxon>Fungi</taxon>
        <taxon>Dikarya</taxon>
        <taxon>Basidiomycota</taxon>
        <taxon>Agaricomycotina</taxon>
        <taxon>Agaricomycetes</taxon>
        <taxon>Agaricomycetidae</taxon>
        <taxon>Agaricales</taxon>
        <taxon>Pleurotineae</taxon>
        <taxon>Stephanosporaceae</taxon>
        <taxon>Cristinia</taxon>
    </lineage>
</organism>
<dbReference type="EMBL" id="JAEVFJ010000056">
    <property type="protein sequence ID" value="KAH8079449.1"/>
    <property type="molecule type" value="Genomic_DNA"/>
</dbReference>
<feature type="compositionally biased region" description="Basic and acidic residues" evidence="1">
    <location>
        <begin position="155"/>
        <end position="169"/>
    </location>
</feature>
<sequence length="665" mass="71581">MPFAQSIEFSSLTSVEKDLYKHSVKLVKKIEEMPNNNTDAFSKWNDEFYALVRAPRDLLKESSLASPRIPVHLLAIMFTLRETNKRLDKDVYDRQLGLAKVHKDYHTYDTVGGAPATTEGSGPAGPQTANRVSSEEVVVMDYQPGITKSKTGSDGAKDPVNDNSVDKVAKPRPTKNKKTSRPTATDTAGAQDEHRKEDAKDDVAKPKPAIAPRKRGGLPVPRRKKGEAERAPSPILVSDGEGVIAPPIPPNPVPPPAGKFRNRKAVMDWLAGPNPAICRPTSGDVTGRFINIYATEEPVRDAEYAILGDPAFIGAVQCSRCLSAGIDCVWCPRHSMVCVGCLTKKLACSLAPETEGQGTVSGPQPTRFLMRWHVLQILRRDTGQTVAGPNDYLLLPKGITGKVSSGKKAPTDATNRRGYELPGVPSVLINGKPPSVAHSEEADDAGEESDAVMAEAGPAAESAASFARAKGSASAQVEGLTELVATKDKGKAREDFGKGGLEGMGKQGATAPTTQTPASTTPQVTRAPQPTRRSEPRPSPMQLLETLLPHPDPDVEADRFEEMPSVTAMMKSKVPTEQSKMAENSTAHTHQALAQPQGQSLERASLSPTEEALQAFLLVTGEAVVERLFPVIEQAINDNERTHQAHVSHLLQQLDHLGGPEEEEE</sequence>
<feature type="compositionally biased region" description="Basic and acidic residues" evidence="1">
    <location>
        <begin position="191"/>
        <end position="205"/>
    </location>
</feature>
<dbReference type="Proteomes" id="UP000813824">
    <property type="component" value="Unassembled WGS sequence"/>
</dbReference>
<reference evidence="2" key="1">
    <citation type="journal article" date="2021" name="New Phytol.">
        <title>Evolutionary innovations through gain and loss of genes in the ectomycorrhizal Boletales.</title>
        <authorList>
            <person name="Wu G."/>
            <person name="Miyauchi S."/>
            <person name="Morin E."/>
            <person name="Kuo A."/>
            <person name="Drula E."/>
            <person name="Varga T."/>
            <person name="Kohler A."/>
            <person name="Feng B."/>
            <person name="Cao Y."/>
            <person name="Lipzen A."/>
            <person name="Daum C."/>
            <person name="Hundley H."/>
            <person name="Pangilinan J."/>
            <person name="Johnson J."/>
            <person name="Barry K."/>
            <person name="LaButti K."/>
            <person name="Ng V."/>
            <person name="Ahrendt S."/>
            <person name="Min B."/>
            <person name="Choi I.G."/>
            <person name="Park H."/>
            <person name="Plett J.M."/>
            <person name="Magnuson J."/>
            <person name="Spatafora J.W."/>
            <person name="Nagy L.G."/>
            <person name="Henrissat B."/>
            <person name="Grigoriev I.V."/>
            <person name="Yang Z.L."/>
            <person name="Xu J."/>
            <person name="Martin F.M."/>
        </authorList>
    </citation>
    <scope>NUCLEOTIDE SEQUENCE</scope>
    <source>
        <strain evidence="2">KKN 215</strain>
    </source>
</reference>
<feature type="compositionally biased region" description="Acidic residues" evidence="1">
    <location>
        <begin position="441"/>
        <end position="450"/>
    </location>
</feature>
<gene>
    <name evidence="2" type="ORF">BXZ70DRAFT_911089</name>
</gene>
<protein>
    <submittedName>
        <fullName evidence="2">Uncharacterized protein</fullName>
    </submittedName>
</protein>
<feature type="region of interest" description="Disordered" evidence="1">
    <location>
        <begin position="486"/>
        <end position="554"/>
    </location>
</feature>
<feature type="region of interest" description="Disordered" evidence="1">
    <location>
        <begin position="404"/>
        <end position="458"/>
    </location>
</feature>
<evidence type="ECO:0000256" key="1">
    <source>
        <dbReference type="SAM" id="MobiDB-lite"/>
    </source>
</evidence>
<feature type="region of interest" description="Disordered" evidence="1">
    <location>
        <begin position="576"/>
        <end position="605"/>
    </location>
</feature>
<feature type="compositionally biased region" description="Basic residues" evidence="1">
    <location>
        <begin position="212"/>
        <end position="225"/>
    </location>
</feature>
<feature type="compositionally biased region" description="Low complexity" evidence="1">
    <location>
        <begin position="507"/>
        <end position="525"/>
    </location>
</feature>
<comment type="caution">
    <text evidence="2">The sequence shown here is derived from an EMBL/GenBank/DDBJ whole genome shotgun (WGS) entry which is preliminary data.</text>
</comment>
<keyword evidence="3" id="KW-1185">Reference proteome</keyword>